<dbReference type="InterPro" id="IPR018191">
    <property type="entry name" value="4-OT"/>
</dbReference>
<dbReference type="EC" id="5.3.2.-" evidence="3"/>
<gene>
    <name evidence="5" type="ORF">QHT84_10930</name>
</gene>
<comment type="caution">
    <text evidence="5">The sequence shown here is derived from an EMBL/GenBank/DDBJ whole genome shotgun (WGS) entry which is preliminary data.</text>
</comment>
<comment type="similarity">
    <text evidence="1 3">Belongs to the 4-oxalocrotonate tautomerase family.</text>
</comment>
<dbReference type="RefSeq" id="WP_283239604.1">
    <property type="nucleotide sequence ID" value="NZ_JASGBP010000007.1"/>
</dbReference>
<feature type="domain" description="4-oxalocrotonate tautomerase-like" evidence="4">
    <location>
        <begin position="2"/>
        <end position="60"/>
    </location>
</feature>
<dbReference type="Proteomes" id="UP001230035">
    <property type="component" value="Unassembled WGS sequence"/>
</dbReference>
<dbReference type="InterPro" id="IPR014347">
    <property type="entry name" value="Tautomerase/MIF_sf"/>
</dbReference>
<dbReference type="Pfam" id="PF01361">
    <property type="entry name" value="Tautomerase"/>
    <property type="match status" value="1"/>
</dbReference>
<sequence>MPYVNIQVTDEEVTKEQKQEIIARVTEIMSIILKKDPNLTHVVIQEIGLDNWGWKGKQVSEIRKEQ</sequence>
<protein>
    <recommendedName>
        <fullName evidence="3">Tautomerase</fullName>
        <ecNumber evidence="3">5.3.2.-</ecNumber>
    </recommendedName>
</protein>
<evidence type="ECO:0000256" key="2">
    <source>
        <dbReference type="ARBA" id="ARBA00023235"/>
    </source>
</evidence>
<organism evidence="5 6">
    <name type="scientific">Flavobacterium sedimenticola</name>
    <dbReference type="NCBI Taxonomy" id="3043286"/>
    <lineage>
        <taxon>Bacteria</taxon>
        <taxon>Pseudomonadati</taxon>
        <taxon>Bacteroidota</taxon>
        <taxon>Flavobacteriia</taxon>
        <taxon>Flavobacteriales</taxon>
        <taxon>Flavobacteriaceae</taxon>
        <taxon>Flavobacterium</taxon>
    </lineage>
</organism>
<reference evidence="5 6" key="1">
    <citation type="submission" date="2023-05" db="EMBL/GenBank/DDBJ databases">
        <title>Flavobacterium sedimenti sp. nov., isolated from the sediment.</title>
        <authorList>
            <person name="Wu N."/>
        </authorList>
    </citation>
    <scope>NUCLEOTIDE SEQUENCE [LARGE SCALE GENOMIC DNA]</scope>
    <source>
        <strain evidence="5 6">YZ-48</strain>
    </source>
</reference>
<dbReference type="PANTHER" id="PTHR35530">
    <property type="entry name" value="TAUTOMERASE-RELATED"/>
    <property type="match status" value="1"/>
</dbReference>
<proteinExistence type="inferred from homology"/>
<dbReference type="Gene3D" id="3.30.429.10">
    <property type="entry name" value="Macrophage Migration Inhibitory Factor"/>
    <property type="match status" value="1"/>
</dbReference>
<dbReference type="SUPFAM" id="SSF55331">
    <property type="entry name" value="Tautomerase/MIF"/>
    <property type="match status" value="1"/>
</dbReference>
<dbReference type="NCBIfam" id="TIGR00013">
    <property type="entry name" value="taut"/>
    <property type="match status" value="1"/>
</dbReference>
<name>A0ABT6XT01_9FLAO</name>
<keyword evidence="2 3" id="KW-0413">Isomerase</keyword>
<keyword evidence="6" id="KW-1185">Reference proteome</keyword>
<evidence type="ECO:0000313" key="6">
    <source>
        <dbReference type="Proteomes" id="UP001230035"/>
    </source>
</evidence>
<dbReference type="PANTHER" id="PTHR35530:SF1">
    <property type="entry name" value="2-HYDROXYMUCONATE TAUTOMERASE"/>
    <property type="match status" value="1"/>
</dbReference>
<evidence type="ECO:0000259" key="4">
    <source>
        <dbReference type="Pfam" id="PF01361"/>
    </source>
</evidence>
<dbReference type="EMBL" id="JASGBP010000007">
    <property type="protein sequence ID" value="MDI9257927.1"/>
    <property type="molecule type" value="Genomic_DNA"/>
</dbReference>
<evidence type="ECO:0000313" key="5">
    <source>
        <dbReference type="EMBL" id="MDI9257927.1"/>
    </source>
</evidence>
<dbReference type="InterPro" id="IPR004370">
    <property type="entry name" value="4-OT-like_dom"/>
</dbReference>
<accession>A0ABT6XT01</accession>
<evidence type="ECO:0000256" key="1">
    <source>
        <dbReference type="ARBA" id="ARBA00006723"/>
    </source>
</evidence>
<evidence type="ECO:0000256" key="3">
    <source>
        <dbReference type="RuleBase" id="RU362032"/>
    </source>
</evidence>